<feature type="compositionally biased region" description="Basic residues" evidence="1">
    <location>
        <begin position="18"/>
        <end position="27"/>
    </location>
</feature>
<evidence type="ECO:0000313" key="3">
    <source>
        <dbReference type="Proteomes" id="UP000324222"/>
    </source>
</evidence>
<evidence type="ECO:0000256" key="1">
    <source>
        <dbReference type="SAM" id="MobiDB-lite"/>
    </source>
</evidence>
<protein>
    <submittedName>
        <fullName evidence="2">Uncharacterized protein</fullName>
    </submittedName>
</protein>
<gene>
    <name evidence="2" type="ORF">E2C01_069070</name>
</gene>
<organism evidence="2 3">
    <name type="scientific">Portunus trituberculatus</name>
    <name type="common">Swimming crab</name>
    <name type="synonym">Neptunus trituberculatus</name>
    <dbReference type="NCBI Taxonomy" id="210409"/>
    <lineage>
        <taxon>Eukaryota</taxon>
        <taxon>Metazoa</taxon>
        <taxon>Ecdysozoa</taxon>
        <taxon>Arthropoda</taxon>
        <taxon>Crustacea</taxon>
        <taxon>Multicrustacea</taxon>
        <taxon>Malacostraca</taxon>
        <taxon>Eumalacostraca</taxon>
        <taxon>Eucarida</taxon>
        <taxon>Decapoda</taxon>
        <taxon>Pleocyemata</taxon>
        <taxon>Brachyura</taxon>
        <taxon>Eubrachyura</taxon>
        <taxon>Portunoidea</taxon>
        <taxon>Portunidae</taxon>
        <taxon>Portuninae</taxon>
        <taxon>Portunus</taxon>
    </lineage>
</organism>
<name>A0A5B7HZM3_PORTR</name>
<keyword evidence="3" id="KW-1185">Reference proteome</keyword>
<accession>A0A5B7HZM3</accession>
<dbReference type="AlphaFoldDB" id="A0A5B7HZM3"/>
<comment type="caution">
    <text evidence="2">The sequence shown here is derived from an EMBL/GenBank/DDBJ whole genome shotgun (WGS) entry which is preliminary data.</text>
</comment>
<dbReference type="Proteomes" id="UP000324222">
    <property type="component" value="Unassembled WGS sequence"/>
</dbReference>
<sequence>MRGSRPPPAPPVGSLTQPRRRRRRRAMRPPLPAFVIPSATPDVLLHPGTGVNLVVIHLFIYTAPSQEQTHLAGAALGGHLGDPRLRIVWVVSFYICRLGRGRGGDSREAAAVARRAVPLRGEG</sequence>
<evidence type="ECO:0000313" key="2">
    <source>
        <dbReference type="EMBL" id="MPC74697.1"/>
    </source>
</evidence>
<feature type="region of interest" description="Disordered" evidence="1">
    <location>
        <begin position="1"/>
        <end position="29"/>
    </location>
</feature>
<reference evidence="2 3" key="1">
    <citation type="submission" date="2019-05" db="EMBL/GenBank/DDBJ databases">
        <title>Another draft genome of Portunus trituberculatus and its Hox gene families provides insights of decapod evolution.</title>
        <authorList>
            <person name="Jeong J.-H."/>
            <person name="Song I."/>
            <person name="Kim S."/>
            <person name="Choi T."/>
            <person name="Kim D."/>
            <person name="Ryu S."/>
            <person name="Kim W."/>
        </authorList>
    </citation>
    <scope>NUCLEOTIDE SEQUENCE [LARGE SCALE GENOMIC DNA]</scope>
    <source>
        <tissue evidence="2">Muscle</tissue>
    </source>
</reference>
<feature type="compositionally biased region" description="Pro residues" evidence="1">
    <location>
        <begin position="1"/>
        <end position="11"/>
    </location>
</feature>
<dbReference type="EMBL" id="VSRR010039503">
    <property type="protein sequence ID" value="MPC74697.1"/>
    <property type="molecule type" value="Genomic_DNA"/>
</dbReference>
<proteinExistence type="predicted"/>